<dbReference type="InterPro" id="IPR006276">
    <property type="entry name" value="Cobalamin-indep_Met_synthase"/>
</dbReference>
<feature type="binding site" evidence="10 11">
    <location>
        <begin position="452"/>
        <end position="454"/>
    </location>
    <ligand>
        <name>L-methionine</name>
        <dbReference type="ChEBI" id="CHEBI:57844"/>
    </ligand>
</feature>
<accession>A0A147GPB7</accession>
<feature type="binding site" evidence="10 11">
    <location>
        <position position="620"/>
    </location>
    <ligand>
        <name>L-methionine</name>
        <dbReference type="ChEBI" id="CHEBI:57844"/>
    </ligand>
</feature>
<evidence type="ECO:0000256" key="11">
    <source>
        <dbReference type="PIRSR" id="PIRSR000382-1"/>
    </source>
</evidence>
<feature type="domain" description="Cobalamin-independent methionine synthase MetE N-terminal" evidence="15">
    <location>
        <begin position="4"/>
        <end position="330"/>
    </location>
</feature>
<evidence type="ECO:0000256" key="13">
    <source>
        <dbReference type="PIRSR" id="PIRSR000382-3"/>
    </source>
</evidence>
<dbReference type="PANTHER" id="PTHR30519">
    <property type="entry name" value="5-METHYLTETRAHYDROPTEROYLTRIGLUTAMATE--HOMOCYSTEINE METHYLTRANSFERASE"/>
    <property type="match status" value="1"/>
</dbReference>
<dbReference type="EMBL" id="LDSL01000129">
    <property type="protein sequence ID" value="KTT16175.1"/>
    <property type="molecule type" value="Genomic_DNA"/>
</dbReference>
<feature type="binding site" evidence="10 11">
    <location>
        <position position="620"/>
    </location>
    <ligand>
        <name>L-homocysteine</name>
        <dbReference type="ChEBI" id="CHEBI:58199"/>
    </ligand>
</feature>
<feature type="binding site" evidence="10 11">
    <location>
        <position position="582"/>
    </location>
    <ligand>
        <name>5-methyltetrahydropteroyltri-L-glutamate</name>
        <dbReference type="ChEBI" id="CHEBI:58207"/>
    </ligand>
</feature>
<evidence type="ECO:0000259" key="15">
    <source>
        <dbReference type="Pfam" id="PF08267"/>
    </source>
</evidence>
<feature type="binding site" evidence="10">
    <location>
        <position position="664"/>
    </location>
    <ligand>
        <name>Zn(2+)</name>
        <dbReference type="ChEBI" id="CHEBI:29105"/>
        <note>catalytic</note>
    </ligand>
</feature>
<dbReference type="HAMAP" id="MF_00172">
    <property type="entry name" value="Meth_synth"/>
    <property type="match status" value="1"/>
</dbReference>
<comment type="caution">
    <text evidence="16">The sequence shown here is derived from an EMBL/GenBank/DDBJ whole genome shotgun (WGS) entry which is preliminary data.</text>
</comment>
<feature type="binding site" evidence="10 11">
    <location>
        <begin position="452"/>
        <end position="454"/>
    </location>
    <ligand>
        <name>L-homocysteine</name>
        <dbReference type="ChEBI" id="CHEBI:58199"/>
    </ligand>
</feature>
<evidence type="ECO:0000256" key="6">
    <source>
        <dbReference type="ARBA" id="ARBA00022679"/>
    </source>
</evidence>
<dbReference type="SUPFAM" id="SSF51726">
    <property type="entry name" value="UROD/MetE-like"/>
    <property type="match status" value="2"/>
</dbReference>
<comment type="pathway">
    <text evidence="2 10">Amino-acid biosynthesis; L-methionine biosynthesis via de novo pathway; L-methionine from L-homocysteine (MetE route): step 1/1.</text>
</comment>
<feature type="binding site" evidence="10 11">
    <location>
        <begin position="536"/>
        <end position="537"/>
    </location>
    <ligand>
        <name>5-methyltetrahydropteroyltri-L-glutamate</name>
        <dbReference type="ChEBI" id="CHEBI:58207"/>
    </ligand>
</feature>
<dbReference type="NCBIfam" id="TIGR01371">
    <property type="entry name" value="met_syn_B12ind"/>
    <property type="match status" value="1"/>
</dbReference>
<feature type="binding site" evidence="12">
    <location>
        <position position="664"/>
    </location>
    <ligand>
        <name>Zn(2+)</name>
        <dbReference type="ChEBI" id="CHEBI:29105"/>
        <label>1</label>
        <note>catalytic</note>
    </ligand>
</feature>
<dbReference type="CDD" id="cd03312">
    <property type="entry name" value="CIMS_N_terminal_like"/>
    <property type="match status" value="1"/>
</dbReference>
<evidence type="ECO:0000256" key="7">
    <source>
        <dbReference type="ARBA" id="ARBA00022723"/>
    </source>
</evidence>
<dbReference type="OrthoDB" id="244285at2"/>
<evidence type="ECO:0000256" key="5">
    <source>
        <dbReference type="ARBA" id="ARBA00022605"/>
    </source>
</evidence>
<dbReference type="GO" id="GO:0032259">
    <property type="term" value="P:methylation"/>
    <property type="evidence" value="ECO:0007669"/>
    <property type="project" value="UniProtKB-KW"/>
</dbReference>
<feature type="binding site" evidence="10">
    <location>
        <position position="686"/>
    </location>
    <ligand>
        <name>Zn(2+)</name>
        <dbReference type="ChEBI" id="CHEBI:29105"/>
        <note>catalytic</note>
    </ligand>
</feature>
<feature type="binding site" evidence="10 11">
    <location>
        <position position="505"/>
    </location>
    <ligand>
        <name>L-methionine</name>
        <dbReference type="ChEBI" id="CHEBI:57844"/>
    </ligand>
</feature>
<evidence type="ECO:0000256" key="12">
    <source>
        <dbReference type="PIRSR" id="PIRSR000382-2"/>
    </source>
</evidence>
<feature type="binding site" evidence="11">
    <location>
        <position position="137"/>
    </location>
    <ligand>
        <name>5-methyltetrahydropteroyltri-L-glutamate</name>
        <dbReference type="ChEBI" id="CHEBI:58207"/>
    </ligand>
</feature>
<evidence type="ECO:0000259" key="14">
    <source>
        <dbReference type="Pfam" id="PF01717"/>
    </source>
</evidence>
<dbReference type="EC" id="2.1.1.14" evidence="10"/>
<dbReference type="InterPro" id="IPR002629">
    <property type="entry name" value="Met_Synth_C/arc"/>
</dbReference>
<keyword evidence="5 10" id="KW-0028">Amino-acid biosynthesis</keyword>
<protein>
    <recommendedName>
        <fullName evidence="10">5-methyltetrahydropteroyltriglutamate--homocysteine methyltransferase</fullName>
        <ecNumber evidence="10">2.1.1.14</ecNumber>
    </recommendedName>
    <alternativeName>
        <fullName evidence="10">Cobalamin-independent methionine synthase</fullName>
    </alternativeName>
    <alternativeName>
        <fullName evidence="10">Methionine synthase, vitamin-B12 independent isozyme</fullName>
    </alternativeName>
</protein>
<evidence type="ECO:0000256" key="3">
    <source>
        <dbReference type="ARBA" id="ARBA00009553"/>
    </source>
</evidence>
<dbReference type="Pfam" id="PF01717">
    <property type="entry name" value="Meth_synt_2"/>
    <property type="match status" value="1"/>
</dbReference>
<dbReference type="Proteomes" id="UP000072741">
    <property type="component" value="Unassembled WGS sequence"/>
</dbReference>
<comment type="cofactor">
    <cofactor evidence="10">
        <name>Zn(2+)</name>
        <dbReference type="ChEBI" id="CHEBI:29105"/>
    </cofactor>
    <text evidence="10">Binds 1 zinc ion per subunit.</text>
</comment>
<keyword evidence="17" id="KW-1185">Reference proteome</keyword>
<dbReference type="PIRSF" id="PIRSF000382">
    <property type="entry name" value="MeTrfase_B12_ind"/>
    <property type="match status" value="1"/>
</dbReference>
<comment type="catalytic activity">
    <reaction evidence="10">
        <text>5-methyltetrahydropteroyltri-L-glutamate + L-homocysteine = tetrahydropteroyltri-L-glutamate + L-methionine</text>
        <dbReference type="Rhea" id="RHEA:21196"/>
        <dbReference type="ChEBI" id="CHEBI:57844"/>
        <dbReference type="ChEBI" id="CHEBI:58140"/>
        <dbReference type="ChEBI" id="CHEBI:58199"/>
        <dbReference type="ChEBI" id="CHEBI:58207"/>
        <dbReference type="EC" id="2.1.1.14"/>
    </reaction>
</comment>
<feature type="binding site" evidence="10">
    <location>
        <position position="626"/>
    </location>
    <ligand>
        <name>5-methyltetrahydropteroyltri-L-glutamate</name>
        <dbReference type="ChEBI" id="CHEBI:58207"/>
    </ligand>
</feature>
<dbReference type="RefSeq" id="WP_058643494.1">
    <property type="nucleotide sequence ID" value="NZ_LDSL01000129.1"/>
</dbReference>
<feature type="active site" description="Proton donor" evidence="10 13">
    <location>
        <position position="718"/>
    </location>
</feature>
<proteinExistence type="inferred from homology"/>
<name>A0A147GPB7_9BURK</name>
<keyword evidence="4 10" id="KW-0489">Methyltransferase</keyword>
<feature type="binding site" evidence="12">
    <location>
        <position position="750"/>
    </location>
    <ligand>
        <name>Zn(2+)</name>
        <dbReference type="ChEBI" id="CHEBI:29105"/>
        <label>1</label>
        <note>catalytic</note>
    </ligand>
</feature>
<dbReference type="GO" id="GO:0009086">
    <property type="term" value="P:methionine biosynthetic process"/>
    <property type="evidence" value="ECO:0007669"/>
    <property type="project" value="UniProtKB-UniRule"/>
</dbReference>
<dbReference type="InterPro" id="IPR038071">
    <property type="entry name" value="UROD/MetE-like_sf"/>
</dbReference>
<organism evidence="16 17">
    <name type="scientific">Pseudacidovorax intermedius</name>
    <dbReference type="NCBI Taxonomy" id="433924"/>
    <lineage>
        <taxon>Bacteria</taxon>
        <taxon>Pseudomonadati</taxon>
        <taxon>Pseudomonadota</taxon>
        <taxon>Betaproteobacteria</taxon>
        <taxon>Burkholderiales</taxon>
        <taxon>Comamonadaceae</taxon>
        <taxon>Pseudacidovorax</taxon>
    </lineage>
</organism>
<evidence type="ECO:0000256" key="8">
    <source>
        <dbReference type="ARBA" id="ARBA00022833"/>
    </source>
</evidence>
<feature type="binding site" evidence="10">
    <location>
        <position position="132"/>
    </location>
    <ligand>
        <name>5-methyltetrahydropteroyltri-L-glutamate</name>
        <dbReference type="ChEBI" id="CHEBI:58207"/>
    </ligand>
</feature>
<comment type="cofactor">
    <cofactor evidence="12">
        <name>Zn(2+)</name>
        <dbReference type="ChEBI" id="CHEBI:29105"/>
    </cofactor>
    <text evidence="12">Binds 2 Zn(2+) ions per subunit.</text>
</comment>
<comment type="function">
    <text evidence="1 10">Catalyzes the transfer of a methyl group from 5-methyltetrahydrofolate to homocysteine resulting in methionine formation.</text>
</comment>
<keyword evidence="7 10" id="KW-0479">Metal-binding</keyword>
<evidence type="ECO:0000256" key="10">
    <source>
        <dbReference type="HAMAP-Rule" id="MF_00172"/>
    </source>
</evidence>
<dbReference type="GO" id="GO:0008270">
    <property type="term" value="F:zinc ion binding"/>
    <property type="evidence" value="ECO:0007669"/>
    <property type="project" value="InterPro"/>
</dbReference>
<dbReference type="NCBIfam" id="NF003556">
    <property type="entry name" value="PRK05222.1"/>
    <property type="match status" value="1"/>
</dbReference>
<feature type="binding site" evidence="12">
    <location>
        <position position="662"/>
    </location>
    <ligand>
        <name>Zn(2+)</name>
        <dbReference type="ChEBI" id="CHEBI:29105"/>
        <label>2</label>
    </ligand>
</feature>
<dbReference type="UniPathway" id="UPA00051">
    <property type="reaction ID" value="UER00082"/>
</dbReference>
<dbReference type="AlphaFoldDB" id="A0A147GPB7"/>
<keyword evidence="10" id="KW-0677">Repeat</keyword>
<evidence type="ECO:0000256" key="2">
    <source>
        <dbReference type="ARBA" id="ARBA00004681"/>
    </source>
</evidence>
<evidence type="ECO:0000313" key="16">
    <source>
        <dbReference type="EMBL" id="KTT16175.1"/>
    </source>
</evidence>
<feature type="binding site" evidence="10">
    <location>
        <begin position="16"/>
        <end position="19"/>
    </location>
    <ligand>
        <name>5-methyltetrahydropteroyltri-L-glutamate</name>
        <dbReference type="ChEBI" id="CHEBI:58207"/>
    </ligand>
</feature>
<dbReference type="Pfam" id="PF08267">
    <property type="entry name" value="Meth_synt_1"/>
    <property type="match status" value="1"/>
</dbReference>
<evidence type="ECO:0000256" key="9">
    <source>
        <dbReference type="ARBA" id="ARBA00023167"/>
    </source>
</evidence>
<dbReference type="Gene3D" id="3.20.20.210">
    <property type="match status" value="2"/>
</dbReference>
<feature type="binding site" evidence="10">
    <location>
        <position position="505"/>
    </location>
    <ligand>
        <name>L-homocysteine</name>
        <dbReference type="ChEBI" id="CHEBI:58199"/>
    </ligand>
</feature>
<evidence type="ECO:0000256" key="1">
    <source>
        <dbReference type="ARBA" id="ARBA00002777"/>
    </source>
</evidence>
<feature type="domain" description="Cobalamin-independent methionine synthase MetE C-terminal/archaeal" evidence="14">
    <location>
        <begin position="447"/>
        <end position="772"/>
    </location>
</feature>
<dbReference type="InterPro" id="IPR013215">
    <property type="entry name" value="Cbl-indep_Met_Synth_N"/>
</dbReference>
<keyword evidence="9 10" id="KW-0486">Methionine biosynthesis</keyword>
<keyword evidence="6 10" id="KW-0808">Transferase</keyword>
<evidence type="ECO:0000256" key="4">
    <source>
        <dbReference type="ARBA" id="ARBA00022603"/>
    </source>
</evidence>
<feature type="binding site" evidence="12">
    <location>
        <position position="686"/>
    </location>
    <ligand>
        <name>Zn(2+)</name>
        <dbReference type="ChEBI" id="CHEBI:29105"/>
        <label>1</label>
        <note>catalytic</note>
    </ligand>
</feature>
<feature type="binding site" evidence="10">
    <location>
        <position position="662"/>
    </location>
    <ligand>
        <name>Zn(2+)</name>
        <dbReference type="ChEBI" id="CHEBI:29105"/>
        <note>catalytic</note>
    </ligand>
</feature>
<feature type="binding site" evidence="11">
    <location>
        <position position="19"/>
    </location>
    <ligand>
        <name>5-methyltetrahydropteroyltri-L-glutamate</name>
        <dbReference type="ChEBI" id="CHEBI:58207"/>
    </ligand>
</feature>
<reference evidence="16 17" key="1">
    <citation type="journal article" date="2016" name="Front. Microbiol.">
        <title>Genomic Resource of Rice Seed Associated Bacteria.</title>
        <authorList>
            <person name="Midha S."/>
            <person name="Bansal K."/>
            <person name="Sharma S."/>
            <person name="Kumar N."/>
            <person name="Patil P.P."/>
            <person name="Chaudhry V."/>
            <person name="Patil P.B."/>
        </authorList>
    </citation>
    <scope>NUCLEOTIDE SEQUENCE [LARGE SCALE GENOMIC DNA]</scope>
    <source>
        <strain evidence="16 17">NS331</strain>
    </source>
</reference>
<gene>
    <name evidence="10" type="primary">metE</name>
    <name evidence="16" type="ORF">NS331_18885</name>
</gene>
<dbReference type="CDD" id="cd03311">
    <property type="entry name" value="CIMS_C_terminal_like"/>
    <property type="match status" value="1"/>
</dbReference>
<feature type="binding site" evidence="10">
    <location>
        <position position="750"/>
    </location>
    <ligand>
        <name>Zn(2+)</name>
        <dbReference type="ChEBI" id="CHEBI:29105"/>
        <note>catalytic</note>
    </ligand>
</feature>
<dbReference type="GO" id="GO:0003871">
    <property type="term" value="F:5-methyltetrahydropteroyltriglutamate-homocysteine S-methyltransferase activity"/>
    <property type="evidence" value="ECO:0007669"/>
    <property type="project" value="UniProtKB-UniRule"/>
</dbReference>
<sequence>MTRTHILGFPRIGAQRELKFALEAHWRGDTDAAALEAVGAGLRARHWALQREAGLDFVTVGDFAFYDQVLNHIQLLGCEPARFGFGTGQTDLARAFAMARGVAPAAAPTCCGHAGAAAAPAAAAPHALEMTKWFDTNYHYLVPEFGPATAFDHASSARLFDEVAEAQALGHPVKAVLLGPLSFLWLGKEKQAGFDRLSLLDALLPVYERVLGRLKAQGVEWVQIDEPILGLDLPEPWRQSFERSYWQLARNAPRLLLATYFSPLAENLRLACQLPVAGLHVDAVRAPEELTGVADWLPAHKVLSVGIVDGRNIWRTDLDDALARLRPVAGKHRGELWLAPSCSLLHVPFGLQAEPQLDAELRSWLAFACEKLGEVQLLRRALAGDASAGPALAEARAAIASRRASPRVRRPEVAQRLARRMAGDDRRAAPFAHRQAAQQRRFALPPLPTTTIGSFPQTAAIRAQRAAHRRGALPAEAYARAMREEIDRVVKAQEALGLDVLVHGEPERNDMVEYFGEQLDGYAFTANGWVQSYGSRCVKPPLIYGDVARPTAMTVEWTAYAQRLTPLPMKGMLTGPVTMLQWAFVRDDQPRQQTCEQIAWALRDEVLDLERAGIGMIQIDEPALREGLPLRRAGWKAYLDWAGRAFRLCASGVRDDTQIHTHMCYAEFNDILPEIAALDADVITIETSRSDMELLRGFGGERGLRYPNEIGPGVYDIHSPRVPPVAEMVRLLRKAAAVVPAGHLWVNPDCGLKTRGWAETEAALANMVAAARQMREELGLGRQAQAAVATETAEL</sequence>
<keyword evidence="8 10" id="KW-0862">Zinc</keyword>
<dbReference type="PATRIC" id="fig|433924.3.peg.763"/>
<evidence type="ECO:0000313" key="17">
    <source>
        <dbReference type="Proteomes" id="UP000072741"/>
    </source>
</evidence>
<comment type="similarity">
    <text evidence="3 10">Belongs to the vitamin-B12 independent methionine synthase family.</text>
</comment>